<proteinExistence type="predicted"/>
<organism evidence="1">
    <name type="scientific">Rhizophagus irregularis (strain DAOM 181602 / DAOM 197198 / MUCL 43194)</name>
    <name type="common">Arbuscular mycorrhizal fungus</name>
    <name type="synonym">Glomus intraradices</name>
    <dbReference type="NCBI Taxonomy" id="747089"/>
    <lineage>
        <taxon>Eukaryota</taxon>
        <taxon>Fungi</taxon>
        <taxon>Fungi incertae sedis</taxon>
        <taxon>Mucoromycota</taxon>
        <taxon>Glomeromycotina</taxon>
        <taxon>Glomeromycetes</taxon>
        <taxon>Glomerales</taxon>
        <taxon>Glomeraceae</taxon>
        <taxon>Rhizophagus</taxon>
    </lineage>
</organism>
<evidence type="ECO:0000313" key="1">
    <source>
        <dbReference type="EMBL" id="ESA19779.1"/>
    </source>
</evidence>
<dbReference type="HOGENOM" id="CLU_2334708_0_0_1"/>
<dbReference type="AlphaFoldDB" id="U9UH82"/>
<gene>
    <name evidence="1" type="ORF">GLOINDRAFT_19236</name>
</gene>
<dbReference type="EMBL" id="KI277953">
    <property type="protein sequence ID" value="ESA19779.1"/>
    <property type="molecule type" value="Genomic_DNA"/>
</dbReference>
<dbReference type="VEuPathDB" id="FungiDB:RhiirFUN_016305"/>
<protein>
    <submittedName>
        <fullName evidence="1">Uncharacterized protein</fullName>
    </submittedName>
</protein>
<name>U9UH82_RHIID</name>
<sequence>MEDPLSSIFTTFNSKQFEGIIYRWPHDVTDNTTWESSMIFVRMDSGALSVGYKLGDRFPKTIQKCNGIGIIKDVDQIEGTPHSEIVIPDGPAAEPDLN</sequence>
<accession>U9UH82</accession>
<reference evidence="1" key="1">
    <citation type="submission" date="2013-07" db="EMBL/GenBank/DDBJ databases">
        <title>The genome of an arbuscular mycorrhizal fungus provides insights into the evolution of the oldest plant symbiosis.</title>
        <authorList>
            <consortium name="DOE Joint Genome Institute"/>
            <person name="Tisserant E."/>
            <person name="Malbreil M."/>
            <person name="Kuo A."/>
            <person name="Kohler A."/>
            <person name="Symeonidi A."/>
            <person name="Balestrini R."/>
            <person name="Charron P."/>
            <person name="Duensing N."/>
            <person name="Frei-dit-Frey N."/>
            <person name="Gianinazzi-Pearson V."/>
            <person name="Gilbert B."/>
            <person name="Handa Y."/>
            <person name="Hijri M."/>
            <person name="Kaul R."/>
            <person name="Kawaguchi M."/>
            <person name="Krajinski F."/>
            <person name="Lammers P."/>
            <person name="Lapierre D."/>
            <person name="Masclaux F.G."/>
            <person name="Murat C."/>
            <person name="Morin E."/>
            <person name="Ndikumana S."/>
            <person name="Pagni M."/>
            <person name="Petitpierre D."/>
            <person name="Requena N."/>
            <person name="Rosikiewicz P."/>
            <person name="Riley R."/>
            <person name="Saito K."/>
            <person name="San Clemente H."/>
            <person name="Shapiro H."/>
            <person name="van Tuinen D."/>
            <person name="Becard G."/>
            <person name="Bonfante P."/>
            <person name="Paszkowski U."/>
            <person name="Shachar-Hill Y."/>
            <person name="Young J.P."/>
            <person name="Sanders I.R."/>
            <person name="Henrissat B."/>
            <person name="Rensing S.A."/>
            <person name="Grigoriev I.V."/>
            <person name="Corradi N."/>
            <person name="Roux C."/>
            <person name="Martin F."/>
        </authorList>
    </citation>
    <scope>NUCLEOTIDE SEQUENCE</scope>
    <source>
        <strain evidence="1">DAOM 197198</strain>
    </source>
</reference>